<gene>
    <name evidence="2" type="ordered locus">LOC_Os03g19800</name>
</gene>
<dbReference type="EMBL" id="DP000009">
    <property type="protein sequence ID" value="ABF95585.1"/>
    <property type="molecule type" value="Genomic_DNA"/>
</dbReference>
<feature type="compositionally biased region" description="Basic and acidic residues" evidence="1">
    <location>
        <begin position="224"/>
        <end position="239"/>
    </location>
</feature>
<evidence type="ECO:0000313" key="2">
    <source>
        <dbReference type="EMBL" id="ABF95585.1"/>
    </source>
</evidence>
<feature type="compositionally biased region" description="Low complexity" evidence="1">
    <location>
        <begin position="204"/>
        <end position="219"/>
    </location>
</feature>
<reference evidence="2" key="1">
    <citation type="journal article" date="2005" name="Genome Res.">
        <title>Sequence, annotation, and analysis of synteny between rice chromosome 3 and diverged grass species.</title>
        <authorList>
            <consortium name="Rice Chromosome 3 Sequencing Consortium"/>
            <person name="Buell C.R."/>
            <person name="Yuan Q."/>
            <person name="Ouyang S."/>
            <person name="Liu J."/>
            <person name="Zhu W."/>
            <person name="Wang A."/>
            <person name="Maiti R."/>
            <person name="Haas B."/>
            <person name="Wortman J."/>
            <person name="Pertea M."/>
            <person name="Jones K.M."/>
            <person name="Kim M."/>
            <person name="Overton L."/>
            <person name="Tsitrin T."/>
            <person name="Fadrosh D."/>
            <person name="Bera J."/>
            <person name="Weaver B."/>
            <person name="Jin S."/>
            <person name="Johri S."/>
            <person name="Reardon M."/>
            <person name="Webb K."/>
            <person name="Hill J."/>
            <person name="Moffat K."/>
            <person name="Tallon L."/>
            <person name="Van Aken S."/>
            <person name="Lewis M."/>
            <person name="Utterback T."/>
            <person name="Feldblyum T."/>
            <person name="Zismann V."/>
            <person name="Iobst S."/>
            <person name="Hsiao J."/>
            <person name="de Vazeille A.R."/>
            <person name="Salzberg S.L."/>
            <person name="White O."/>
            <person name="Fraser C."/>
            <person name="Yu Y."/>
            <person name="Kim H."/>
            <person name="Rambo T."/>
            <person name="Currie J."/>
            <person name="Collura K."/>
            <person name="Kernodle-Thompson S."/>
            <person name="Wei F."/>
            <person name="Kudrna K."/>
            <person name="Ammiraju J.S."/>
            <person name="Luo M."/>
            <person name="Goicoechea J.L."/>
            <person name="Wing R.A."/>
            <person name="Henry D."/>
            <person name="Oates R."/>
            <person name="Palmer M."/>
            <person name="Pries G."/>
            <person name="Saski C."/>
            <person name="Simmons J."/>
            <person name="Soderlund C."/>
            <person name="Nelson W."/>
            <person name="de la Bastide M."/>
            <person name="Spiegel L."/>
            <person name="Nascimento L."/>
            <person name="Huang E."/>
            <person name="Preston R."/>
            <person name="Zutavern T."/>
            <person name="Palmer L."/>
            <person name="O'Shaughnessy A."/>
            <person name="Dike S."/>
            <person name="McCombie W.R."/>
            <person name="Minx P."/>
            <person name="Cordum H."/>
            <person name="Wilson R."/>
            <person name="Jin W."/>
            <person name="Lee H.R."/>
            <person name="Jiang J."/>
            <person name="Jackson S."/>
        </authorList>
    </citation>
    <scope>NUCLEOTIDE SEQUENCE [LARGE SCALE GENOMIC DNA]</scope>
</reference>
<organism evidence="2">
    <name type="scientific">Oryza sativa subsp. japonica</name>
    <name type="common">Rice</name>
    <dbReference type="NCBI Taxonomy" id="39947"/>
    <lineage>
        <taxon>Eukaryota</taxon>
        <taxon>Viridiplantae</taxon>
        <taxon>Streptophyta</taxon>
        <taxon>Embryophyta</taxon>
        <taxon>Tracheophyta</taxon>
        <taxon>Spermatophyta</taxon>
        <taxon>Magnoliopsida</taxon>
        <taxon>Liliopsida</taxon>
        <taxon>Poales</taxon>
        <taxon>Poaceae</taxon>
        <taxon>BOP clade</taxon>
        <taxon>Oryzoideae</taxon>
        <taxon>Oryzeae</taxon>
        <taxon>Oryzinae</taxon>
        <taxon>Oryza</taxon>
        <taxon>Oryza sativa</taxon>
    </lineage>
</organism>
<dbReference type="AlphaFoldDB" id="Q10ME4"/>
<feature type="compositionally biased region" description="Low complexity" evidence="1">
    <location>
        <begin position="122"/>
        <end position="133"/>
    </location>
</feature>
<proteinExistence type="predicted"/>
<sequence length="239" mass="25217">MAPTLPAFSTAATTTSPGLHAVPTFAPASTTSPPRGEEAERGGRSPGREAATLPGPDCYQGGRSPRREAATSPGPDCYQGGRSPGRKAATSPRRPPPHAMLEEKKGREARSPGREDAGEIQAYSTTTAVAATSPRQPSRYRHREERQPRGVSLLQLSAATPANLLHHRTVSSPASVGLLHCRATLEEERTGEGPQAERGPPRHSSPSAAATTLSPSLRNGRGGASERERGREVRGGWMD</sequence>
<feature type="compositionally biased region" description="Low complexity" evidence="1">
    <location>
        <begin position="1"/>
        <end position="34"/>
    </location>
</feature>
<reference evidence="2" key="2">
    <citation type="submission" date="2006-06" db="EMBL/GenBank/DDBJ databases">
        <authorList>
            <person name="Buell R."/>
            <person name="Wing R.A."/>
            <person name="McCombie W.A."/>
            <person name="Ouyang S."/>
        </authorList>
    </citation>
    <scope>NUCLEOTIDE SEQUENCE</scope>
</reference>
<feature type="compositionally biased region" description="Basic and acidic residues" evidence="1">
    <location>
        <begin position="35"/>
        <end position="47"/>
    </location>
</feature>
<feature type="region of interest" description="Disordered" evidence="1">
    <location>
        <begin position="1"/>
        <end position="149"/>
    </location>
</feature>
<evidence type="ECO:0000256" key="1">
    <source>
        <dbReference type="SAM" id="MobiDB-lite"/>
    </source>
</evidence>
<feature type="compositionally biased region" description="Basic and acidic residues" evidence="1">
    <location>
        <begin position="100"/>
        <end position="117"/>
    </location>
</feature>
<feature type="region of interest" description="Disordered" evidence="1">
    <location>
        <begin position="184"/>
        <end position="239"/>
    </location>
</feature>
<protein>
    <submittedName>
        <fullName evidence="2">Uncharacterized protein</fullName>
    </submittedName>
</protein>
<accession>Q10ME4</accession>
<name>Q10ME4_ORYSJ</name>